<evidence type="ECO:0000256" key="1">
    <source>
        <dbReference type="SAM" id="MobiDB-lite"/>
    </source>
</evidence>
<organism evidence="3 4">
    <name type="scientific">Streptococcus periodonticum</name>
    <dbReference type="NCBI Taxonomy" id="2490633"/>
    <lineage>
        <taxon>Bacteria</taxon>
        <taxon>Bacillati</taxon>
        <taxon>Bacillota</taxon>
        <taxon>Bacilli</taxon>
        <taxon>Lactobacillales</taxon>
        <taxon>Streptococcaceae</taxon>
        <taxon>Streptococcus</taxon>
    </lineage>
</organism>
<dbReference type="KEGG" id="spei:EHW89_06000"/>
<reference evidence="4" key="1">
    <citation type="submission" date="2018-12" db="EMBL/GenBank/DDBJ databases">
        <title>Genome sequencing of Streptococcus sp. KCOM 2412 (= ChDC F135).</title>
        <authorList>
            <person name="Kook J.-K."/>
            <person name="Park S.-N."/>
            <person name="Lim Y.K."/>
        </authorList>
    </citation>
    <scope>NUCLEOTIDE SEQUENCE [LARGE SCALE GENOMIC DNA]</scope>
    <source>
        <strain evidence="4">KCOM 2412</strain>
    </source>
</reference>
<keyword evidence="2" id="KW-0812">Transmembrane</keyword>
<keyword evidence="2" id="KW-0472">Membrane</keyword>
<feature type="transmembrane region" description="Helical" evidence="2">
    <location>
        <begin position="12"/>
        <end position="31"/>
    </location>
</feature>
<dbReference type="RefSeq" id="WP_059220903.1">
    <property type="nucleotide sequence ID" value="NZ_CP034543.1"/>
</dbReference>
<evidence type="ECO:0000313" key="3">
    <source>
        <dbReference type="EMBL" id="AZQ42035.1"/>
    </source>
</evidence>
<dbReference type="AlphaFoldDB" id="A0A3Q9F4E2"/>
<sequence>MKMLDMEKLKQLKVVGIIVGSVLLLMIAFGLGNSMNHKPKSVKPKVTHVTKKKGGTELTQSYVKDFLIAYFTKKDLGENRNRYLPFMTEGAYHQEVNKENDPANQAYKGYVVDAKLKTATIYIDTENKVALVKVSYTNTLLQKKKDYSKAQTDVGNQSTLRLTYTKIDGRYLITTIEPILIVDTLNAEQAAAVQNQTTMPSGDNKGENDDKH</sequence>
<proteinExistence type="predicted"/>
<evidence type="ECO:0000313" key="4">
    <source>
        <dbReference type="Proteomes" id="UP000272924"/>
    </source>
</evidence>
<keyword evidence="2" id="KW-1133">Transmembrane helix</keyword>
<gene>
    <name evidence="3" type="ORF">EHW89_06000</name>
</gene>
<accession>A0A3Q9F4E2</accession>
<evidence type="ECO:0000256" key="2">
    <source>
        <dbReference type="SAM" id="Phobius"/>
    </source>
</evidence>
<dbReference type="EMBL" id="CP034543">
    <property type="protein sequence ID" value="AZQ42035.1"/>
    <property type="molecule type" value="Genomic_DNA"/>
</dbReference>
<dbReference type="Proteomes" id="UP000272924">
    <property type="component" value="Chromosome"/>
</dbReference>
<feature type="region of interest" description="Disordered" evidence="1">
    <location>
        <begin position="193"/>
        <end position="212"/>
    </location>
</feature>
<keyword evidence="4" id="KW-1185">Reference proteome</keyword>
<protein>
    <recommendedName>
        <fullName evidence="5">Parvulin-like peptidyl-prolyl isomerase</fullName>
    </recommendedName>
</protein>
<name>A0A3Q9F4E2_9STRE</name>
<evidence type="ECO:0008006" key="5">
    <source>
        <dbReference type="Google" id="ProtNLM"/>
    </source>
</evidence>